<evidence type="ECO:0000313" key="1">
    <source>
        <dbReference type="EMBL" id="CAD7359203.1"/>
    </source>
</evidence>
<gene>
    <name evidence="2" type="ORF">C1O36_10150</name>
    <name evidence="3" type="ORF">NCTC12218_00804</name>
</gene>
<dbReference type="RefSeq" id="WP_016426475.1">
    <property type="nucleotide sequence ID" value="NZ_CABKRV010000002.1"/>
</dbReference>
<dbReference type="EMBL" id="UHEF01000001">
    <property type="protein sequence ID" value="SUM87861.1"/>
    <property type="molecule type" value="Genomic_DNA"/>
</dbReference>
<evidence type="ECO:0000313" key="4">
    <source>
        <dbReference type="Proteomes" id="UP000264146"/>
    </source>
</evidence>
<dbReference type="Proteomes" id="UP000572988">
    <property type="component" value="Unassembled WGS sequence"/>
</dbReference>
<protein>
    <recommendedName>
        <fullName evidence="6">HMA domain-containing protein</fullName>
    </recommendedName>
</protein>
<dbReference type="GO" id="GO:0046872">
    <property type="term" value="F:metal ion binding"/>
    <property type="evidence" value="ECO:0007669"/>
    <property type="project" value="InterPro"/>
</dbReference>
<reference evidence="1 4" key="3">
    <citation type="submission" date="2020-11" db="EMBL/GenBank/DDBJ databases">
        <authorList>
            <consortium name="Pathogen Informatics"/>
        </authorList>
    </citation>
    <scope>NUCLEOTIDE SEQUENCE [LARGE SCALE GENOMIC DNA]</scope>
    <source>
        <strain evidence="1 4">NCTC12218</strain>
    </source>
</reference>
<accession>A0A7Z7VWM5</accession>
<evidence type="ECO:0000313" key="3">
    <source>
        <dbReference type="EMBL" id="SUM87861.1"/>
    </source>
</evidence>
<dbReference type="EMBL" id="POVK01000038">
    <property type="protein sequence ID" value="NHA34829.1"/>
    <property type="molecule type" value="Genomic_DNA"/>
</dbReference>
<evidence type="ECO:0000313" key="2">
    <source>
        <dbReference type="EMBL" id="NHA34829.1"/>
    </source>
</evidence>
<reference evidence="2 5" key="1">
    <citation type="submission" date="2018-01" db="EMBL/GenBank/DDBJ databases">
        <title>Complete genome sequence of Staphylococcus Scheliferi isolated from human.</title>
        <authorList>
            <person name="Abouelkhair M.A."/>
            <person name="Bemis D.A."/>
            <person name="Kania S.A."/>
        </authorList>
    </citation>
    <scope>NUCLEOTIDE SEQUENCE [LARGE SCALE GENOMIC DNA]</scope>
    <source>
        <strain evidence="2 5">ATCC 43808</strain>
    </source>
</reference>
<dbReference type="NCBIfam" id="NF047536">
    <property type="entry name" value="Cu_chaper_CsoZ"/>
    <property type="match status" value="1"/>
</dbReference>
<dbReference type="Gene3D" id="3.30.70.100">
    <property type="match status" value="1"/>
</dbReference>
<dbReference type="InterPro" id="IPR036163">
    <property type="entry name" value="HMA_dom_sf"/>
</dbReference>
<dbReference type="SUPFAM" id="SSF55008">
    <property type="entry name" value="HMA, heavy metal-associated domain"/>
    <property type="match status" value="1"/>
</dbReference>
<dbReference type="InterPro" id="IPR006121">
    <property type="entry name" value="HMA_dom"/>
</dbReference>
<evidence type="ECO:0000313" key="5">
    <source>
        <dbReference type="Proteomes" id="UP000572988"/>
    </source>
</evidence>
<keyword evidence="5" id="KW-1185">Reference proteome</keyword>
<organism evidence="3">
    <name type="scientific">Staphylococcus schleiferi</name>
    <dbReference type="NCBI Taxonomy" id="1295"/>
    <lineage>
        <taxon>Bacteria</taxon>
        <taxon>Bacillati</taxon>
        <taxon>Bacillota</taxon>
        <taxon>Bacilli</taxon>
        <taxon>Bacillales</taxon>
        <taxon>Staphylococcaceae</taxon>
        <taxon>Staphylococcus</taxon>
    </lineage>
</organism>
<sequence length="77" mass="8697">METGHVHVSNLTTLEEKEKLTQRLLDMIGVEAVNIDLDAQLIILTYQTPANLNTLEKEIYDAGFPVIQSHKGVYENE</sequence>
<dbReference type="CDD" id="cd00371">
    <property type="entry name" value="HMA"/>
    <property type="match status" value="1"/>
</dbReference>
<dbReference type="Proteomes" id="UP000264146">
    <property type="component" value="Chromosome"/>
</dbReference>
<dbReference type="AlphaFoldDB" id="A0A7Z7VWM5"/>
<dbReference type="EMBL" id="LR962863">
    <property type="protein sequence ID" value="CAD7359203.1"/>
    <property type="molecule type" value="Genomic_DNA"/>
</dbReference>
<name>A0A7Z7VWM5_STASC</name>
<dbReference type="GeneID" id="93789524"/>
<reference evidence="3" key="2">
    <citation type="submission" date="2018-06" db="EMBL/GenBank/DDBJ databases">
        <authorList>
            <consortium name="Pathogen Informatics"/>
            <person name="Doyle S."/>
        </authorList>
    </citation>
    <scope>NUCLEOTIDE SEQUENCE [LARGE SCALE GENOMIC DNA]</scope>
    <source>
        <strain evidence="3">NCTC12218</strain>
    </source>
</reference>
<evidence type="ECO:0008006" key="6">
    <source>
        <dbReference type="Google" id="ProtNLM"/>
    </source>
</evidence>
<proteinExistence type="predicted"/>